<proteinExistence type="predicted"/>
<keyword evidence="1" id="KW-0378">Hydrolase</keyword>
<organism evidence="1 2">
    <name type="scientific">Campylobacter phage F379</name>
    <dbReference type="NCBI Taxonomy" id="2776767"/>
    <lineage>
        <taxon>Viruses</taxon>
        <taxon>Duplodnaviria</taxon>
        <taxon>Heunggongvirae</taxon>
        <taxon>Uroviricota</taxon>
        <taxon>Caudoviricetes</taxon>
        <taxon>Connertonviridae</taxon>
        <taxon>Firehammervirus</taxon>
        <taxon>Firehammervirus F379</taxon>
    </lineage>
</organism>
<keyword evidence="1" id="KW-0540">Nuclease</keyword>
<evidence type="ECO:0000313" key="1">
    <source>
        <dbReference type="EMBL" id="QOI69464.1"/>
    </source>
</evidence>
<keyword evidence="1" id="KW-0255">Endonuclease</keyword>
<keyword evidence="2" id="KW-1185">Reference proteome</keyword>
<accession>A0A7L8ZKC3</accession>
<name>A0A7L8ZKC3_9CAUD</name>
<reference evidence="1 2" key="1">
    <citation type="submission" date="2020-08" db="EMBL/GenBank/DDBJ databases">
        <authorList>
            <person name="Sorensen M.C.H."/>
        </authorList>
    </citation>
    <scope>NUCLEOTIDE SEQUENCE [LARGE SCALE GENOMIC DNA]</scope>
</reference>
<evidence type="ECO:0000313" key="2">
    <source>
        <dbReference type="Proteomes" id="UP000593835"/>
    </source>
</evidence>
<sequence length="381" mass="44971">MNRKKFNCTYVCKIERAYIINYTGTILKHNTQSILIPYEDLSKLQTKINTKVTPENILKSLGLSGVKLTRNQQNNLMEIYHTRRINREFLPINLLKILMTRDVTNILKRIRLLNNINGSGTLAYLILQFGLTEGIYRYNNSLFKVNNPGFNHQGLYSANSKNFIKYKGLTETEIENKINDVRVKSHQTKQKHPENENARYEYYVKLYGDNDIAKQKYYERCNTRSLNMFIYRYGVEEGTKRFNNTVQKWLTTLNNKSTEEKIRINRAKASNIDSKYKPGGELHNTKGLCYYVKFFDNNITFYKIGITKRSVDGRFGKFFIKGMQYIIIDIYEDLIYECFKKEQNILKSFDSNRINIIRNNRLFTTEAFDIDVLKGDKIENY</sequence>
<dbReference type="Proteomes" id="UP000593835">
    <property type="component" value="Segment"/>
</dbReference>
<dbReference type="EMBL" id="MT932329">
    <property type="protein sequence ID" value="QOI69464.1"/>
    <property type="molecule type" value="Genomic_DNA"/>
</dbReference>
<protein>
    <submittedName>
        <fullName evidence="1">Putative intron-associated endonuclease</fullName>
    </submittedName>
</protein>
<dbReference type="GO" id="GO:0004519">
    <property type="term" value="F:endonuclease activity"/>
    <property type="evidence" value="ECO:0007669"/>
    <property type="project" value="UniProtKB-KW"/>
</dbReference>
<gene>
    <name evidence="1" type="ORF">F379_178</name>
</gene>